<comment type="caution">
    <text evidence="1">The sequence shown here is derived from an EMBL/GenBank/DDBJ whole genome shotgun (WGS) entry which is preliminary data.</text>
</comment>
<accession>A0ABS4DXX0</accession>
<dbReference type="Proteomes" id="UP000759443">
    <property type="component" value="Unassembled WGS sequence"/>
</dbReference>
<keyword evidence="2" id="KW-1185">Reference proteome</keyword>
<evidence type="ECO:0000313" key="2">
    <source>
        <dbReference type="Proteomes" id="UP000759443"/>
    </source>
</evidence>
<gene>
    <name evidence="1" type="ORF">J2Z17_001969</name>
</gene>
<name>A0ABS4DXX0_9HYPH</name>
<protein>
    <submittedName>
        <fullName evidence="1">Transposase</fullName>
    </submittedName>
</protein>
<sequence>MTRRDPNTARQLIIKRQLAEAILEAFHSEGCSTTTIAARFALSEAEVCGVLNEMERR</sequence>
<dbReference type="RefSeq" id="WP_209944379.1">
    <property type="nucleotide sequence ID" value="NZ_JAGGJU010000005.1"/>
</dbReference>
<proteinExistence type="predicted"/>
<dbReference type="EMBL" id="JAGGJU010000005">
    <property type="protein sequence ID" value="MBP1850532.1"/>
    <property type="molecule type" value="Genomic_DNA"/>
</dbReference>
<evidence type="ECO:0000313" key="1">
    <source>
        <dbReference type="EMBL" id="MBP1850532.1"/>
    </source>
</evidence>
<organism evidence="1 2">
    <name type="scientific">Rhizobium halophytocola</name>
    <dbReference type="NCBI Taxonomy" id="735519"/>
    <lineage>
        <taxon>Bacteria</taxon>
        <taxon>Pseudomonadati</taxon>
        <taxon>Pseudomonadota</taxon>
        <taxon>Alphaproteobacteria</taxon>
        <taxon>Hyphomicrobiales</taxon>
        <taxon>Rhizobiaceae</taxon>
        <taxon>Rhizobium/Agrobacterium group</taxon>
        <taxon>Rhizobium</taxon>
    </lineage>
</organism>
<reference evidence="1 2" key="1">
    <citation type="submission" date="2021-03" db="EMBL/GenBank/DDBJ databases">
        <title>Genomic Encyclopedia of Type Strains, Phase IV (KMG-IV): sequencing the most valuable type-strain genomes for metagenomic binning, comparative biology and taxonomic classification.</title>
        <authorList>
            <person name="Goeker M."/>
        </authorList>
    </citation>
    <scope>NUCLEOTIDE SEQUENCE [LARGE SCALE GENOMIC DNA]</scope>
    <source>
        <strain evidence="1 2">DSM 21600</strain>
    </source>
</reference>